<dbReference type="EMBL" id="LNIX01000040">
    <property type="protein sequence ID" value="OXA39211.1"/>
    <property type="molecule type" value="Genomic_DNA"/>
</dbReference>
<dbReference type="PANTHER" id="PTHR34239:SF2">
    <property type="entry name" value="TRANSPOSABLE ELEMENT P TRANSPOSASE_THAP9 CONSERVED DOMAIN-CONTAINING PROTEIN"/>
    <property type="match status" value="1"/>
</dbReference>
<protein>
    <submittedName>
        <fullName evidence="1">Gag-Pro-Pol polyprotein</fullName>
    </submittedName>
</protein>
<dbReference type="PANTHER" id="PTHR34239">
    <property type="entry name" value="APPLE DOMAIN-CONTAINING PROTEIN"/>
    <property type="match status" value="1"/>
</dbReference>
<evidence type="ECO:0000313" key="2">
    <source>
        <dbReference type="Proteomes" id="UP000198287"/>
    </source>
</evidence>
<dbReference type="SUPFAM" id="SSF56672">
    <property type="entry name" value="DNA/RNA polymerases"/>
    <property type="match status" value="1"/>
</dbReference>
<accession>A0A226D3H4</accession>
<dbReference type="Gene3D" id="3.10.10.10">
    <property type="entry name" value="HIV Type 1 Reverse Transcriptase, subunit A, domain 1"/>
    <property type="match status" value="1"/>
</dbReference>
<sequence>MTTPRASWDLNLSDESDNEVENTANVNSEANAFANLFNGSGEKGIDNVAPLDSEIQDLLRDVEKSIEFGPEIMAEVAEGFNKTMCRPLSKETSDNLKNNFKIPINCKPFVIPKMNQEIWSHLPGPARFIDLNMQQNQFSLGIGLNALAQIANEVAKNASNIPKEVKISILKLAIDGGNILGDQIQSISKKRRLEVKKHINSEYHGICNSQIPVSEFLFGSDLNETLKASKTASNFFKLESPKALHSPEAAVRAATEGRNVSTSTLANKQLSSTINSTLSKPEEVASHQANKNQAGQLKYFVNEWQKITKDRFVLRTIQGYKIPFESEPQQLSEPNNPQMSETESKFINDAISELVISSAIKISEEEAGQFISPVFTVAKSDGGRRFVLNLKKLNTFIFAPHFKLEDIRMAKQLVSPGCYMTVIDQKDAYYMIPIALESQKYLKFRWNGVLYAYTCLCFAVKYGQLYTRQLEIEKTLALENSNNSFLAKMMLSNEAIKDLNWWLSHVQSAKKGLRKDSFDLRITTDASLTGWGAECNGQTTRGFWSILENRAHPLSYQVTLMSAILSGQH</sequence>
<keyword evidence="2" id="KW-1185">Reference proteome</keyword>
<comment type="caution">
    <text evidence="1">The sequence shown here is derived from an EMBL/GenBank/DDBJ whole genome shotgun (WGS) entry which is preliminary data.</text>
</comment>
<dbReference type="OrthoDB" id="2897838at2759"/>
<organism evidence="1 2">
    <name type="scientific">Folsomia candida</name>
    <name type="common">Springtail</name>
    <dbReference type="NCBI Taxonomy" id="158441"/>
    <lineage>
        <taxon>Eukaryota</taxon>
        <taxon>Metazoa</taxon>
        <taxon>Ecdysozoa</taxon>
        <taxon>Arthropoda</taxon>
        <taxon>Hexapoda</taxon>
        <taxon>Collembola</taxon>
        <taxon>Entomobryomorpha</taxon>
        <taxon>Isotomoidea</taxon>
        <taxon>Isotomidae</taxon>
        <taxon>Proisotominae</taxon>
        <taxon>Folsomia</taxon>
    </lineage>
</organism>
<dbReference type="InterPro" id="IPR043502">
    <property type="entry name" value="DNA/RNA_pol_sf"/>
</dbReference>
<dbReference type="AlphaFoldDB" id="A0A226D3H4"/>
<dbReference type="GO" id="GO:0071897">
    <property type="term" value="P:DNA biosynthetic process"/>
    <property type="evidence" value="ECO:0007669"/>
    <property type="project" value="UniProtKB-ARBA"/>
</dbReference>
<proteinExistence type="predicted"/>
<dbReference type="Gene3D" id="3.30.70.270">
    <property type="match status" value="1"/>
</dbReference>
<reference evidence="1 2" key="1">
    <citation type="submission" date="2015-12" db="EMBL/GenBank/DDBJ databases">
        <title>The genome of Folsomia candida.</title>
        <authorList>
            <person name="Faddeeva A."/>
            <person name="Derks M.F."/>
            <person name="Anvar Y."/>
            <person name="Smit S."/>
            <person name="Van Straalen N."/>
            <person name="Roelofs D."/>
        </authorList>
    </citation>
    <scope>NUCLEOTIDE SEQUENCE [LARGE SCALE GENOMIC DNA]</scope>
    <source>
        <strain evidence="1 2">VU population</strain>
        <tissue evidence="1">Whole body</tissue>
    </source>
</reference>
<evidence type="ECO:0000313" key="1">
    <source>
        <dbReference type="EMBL" id="OXA39211.1"/>
    </source>
</evidence>
<dbReference type="Proteomes" id="UP000198287">
    <property type="component" value="Unassembled WGS sequence"/>
</dbReference>
<gene>
    <name evidence="1" type="ORF">Fcan01_25996</name>
</gene>
<dbReference type="InterPro" id="IPR043128">
    <property type="entry name" value="Rev_trsase/Diguanyl_cyclase"/>
</dbReference>
<name>A0A226D3H4_FOLCA</name>